<protein>
    <submittedName>
        <fullName evidence="1">COMPASS component Swd3p</fullName>
    </submittedName>
</protein>
<gene>
    <name evidence="1" type="ORF">CLIB1444_09S04104</name>
</gene>
<proteinExistence type="predicted"/>
<evidence type="ECO:0000313" key="2">
    <source>
        <dbReference type="Proteomes" id="UP001152531"/>
    </source>
</evidence>
<comment type="caution">
    <text evidence="1">The sequence shown here is derived from an EMBL/GenBank/DDBJ whole genome shotgun (WGS) entry which is preliminary data.</text>
</comment>
<name>A0ACA9YBL6_9ASCO</name>
<reference evidence="1" key="1">
    <citation type="submission" date="2022-06" db="EMBL/GenBank/DDBJ databases">
        <authorList>
            <person name="Legras J.-L."/>
            <person name="Devillers H."/>
            <person name="Grondin C."/>
        </authorList>
    </citation>
    <scope>NUCLEOTIDE SEQUENCE</scope>
    <source>
        <strain evidence="1">CLIB 1444</strain>
    </source>
</reference>
<accession>A0ACA9YBL6</accession>
<organism evidence="1 2">
    <name type="scientific">[Candida] jaroonii</name>
    <dbReference type="NCBI Taxonomy" id="467808"/>
    <lineage>
        <taxon>Eukaryota</taxon>
        <taxon>Fungi</taxon>
        <taxon>Dikarya</taxon>
        <taxon>Ascomycota</taxon>
        <taxon>Saccharomycotina</taxon>
        <taxon>Pichiomycetes</taxon>
        <taxon>Debaryomycetaceae</taxon>
        <taxon>Yamadazyma</taxon>
    </lineage>
</organism>
<evidence type="ECO:0000313" key="1">
    <source>
        <dbReference type="EMBL" id="CAH6722462.1"/>
    </source>
</evidence>
<keyword evidence="2" id="KW-1185">Reference proteome</keyword>
<sequence length="319" mass="35137">MYSEVLKINQSCSVNAVKVSPDEKTFATCNSDGIITIYDFEGTKLHELKGHTGGISDIDFSPINSNIIASCSDDLTIRIWSINKGKCLRILKKHTYHVTTIRFNSKGNILISGSADETISIWDLSSGKHLKTLSAHSDPISSICLTPDDSIIVSGSYDGLMRLFDCESGQCLKTLIFNSSSFGTATASTNEVVNFPISHVELSPNGKFILSSSLDGYIRLWDYMDNKVIKTFSGKDNSPISEKFNCSAKFIISNKFETPVVVSGSDKGDLIFWDVQTKRILNIMNFGNEPIFEIDTINNGEALLICSRSGDIRLLKLNT</sequence>
<dbReference type="Proteomes" id="UP001152531">
    <property type="component" value="Unassembled WGS sequence"/>
</dbReference>
<dbReference type="EMBL" id="CALSDN010000009">
    <property type="protein sequence ID" value="CAH6722462.1"/>
    <property type="molecule type" value="Genomic_DNA"/>
</dbReference>